<sequence>MFRVLVLTPSPGPPNSHSVQPHTESIPPEFCSTCLALYANRPEVTPNPDAPLNLTPYQKHGKGTVAVTAIARRFVR</sequence>
<protein>
    <submittedName>
        <fullName evidence="2">Hypp9221 protein</fullName>
    </submittedName>
</protein>
<proteinExistence type="predicted"/>
<dbReference type="Proteomes" id="UP000838412">
    <property type="component" value="Chromosome 19"/>
</dbReference>
<organism evidence="2 3">
    <name type="scientific">Branchiostoma lanceolatum</name>
    <name type="common">Common lancelet</name>
    <name type="synonym">Amphioxus lanceolatum</name>
    <dbReference type="NCBI Taxonomy" id="7740"/>
    <lineage>
        <taxon>Eukaryota</taxon>
        <taxon>Metazoa</taxon>
        <taxon>Chordata</taxon>
        <taxon>Cephalochordata</taxon>
        <taxon>Leptocardii</taxon>
        <taxon>Amphioxiformes</taxon>
        <taxon>Branchiostomatidae</taxon>
        <taxon>Branchiostoma</taxon>
    </lineage>
</organism>
<dbReference type="AlphaFoldDB" id="A0A8K0EIC8"/>
<evidence type="ECO:0000313" key="3">
    <source>
        <dbReference type="Proteomes" id="UP000838412"/>
    </source>
</evidence>
<reference evidence="2" key="1">
    <citation type="submission" date="2022-01" db="EMBL/GenBank/DDBJ databases">
        <authorList>
            <person name="Braso-Vives M."/>
        </authorList>
    </citation>
    <scope>NUCLEOTIDE SEQUENCE</scope>
</reference>
<evidence type="ECO:0000256" key="1">
    <source>
        <dbReference type="SAM" id="MobiDB-lite"/>
    </source>
</evidence>
<dbReference type="EMBL" id="OV696704">
    <property type="protein sequence ID" value="CAH1252139.1"/>
    <property type="molecule type" value="Genomic_DNA"/>
</dbReference>
<accession>A0A8K0EIC8</accession>
<name>A0A8K0EIC8_BRALA</name>
<feature type="region of interest" description="Disordered" evidence="1">
    <location>
        <begin position="1"/>
        <end position="24"/>
    </location>
</feature>
<keyword evidence="3" id="KW-1185">Reference proteome</keyword>
<gene>
    <name evidence="2" type="primary">Hypp9221</name>
    <name evidence="2" type="ORF">BLAG_LOCUS12305</name>
</gene>
<evidence type="ECO:0000313" key="2">
    <source>
        <dbReference type="EMBL" id="CAH1252139.1"/>
    </source>
</evidence>